<feature type="chain" id="PRO_5020768357" description="Domain of unknown function DB domain-containing protein" evidence="1">
    <location>
        <begin position="20"/>
        <end position="132"/>
    </location>
</feature>
<dbReference type="Proteomes" id="UP000298663">
    <property type="component" value="Unassembled WGS sequence"/>
</dbReference>
<gene>
    <name evidence="2" type="ORF">L596_000415</name>
</gene>
<dbReference type="EMBL" id="AZBU02000001">
    <property type="protein sequence ID" value="TMS32596.1"/>
    <property type="molecule type" value="Genomic_DNA"/>
</dbReference>
<reference evidence="2 3" key="1">
    <citation type="journal article" date="2015" name="Genome Biol.">
        <title>Comparative genomics of Steinernema reveals deeply conserved gene regulatory networks.</title>
        <authorList>
            <person name="Dillman A.R."/>
            <person name="Macchietto M."/>
            <person name="Porter C.F."/>
            <person name="Rogers A."/>
            <person name="Williams B."/>
            <person name="Antoshechkin I."/>
            <person name="Lee M.M."/>
            <person name="Goodwin Z."/>
            <person name="Lu X."/>
            <person name="Lewis E.E."/>
            <person name="Goodrich-Blair H."/>
            <person name="Stock S.P."/>
            <person name="Adams B.J."/>
            <person name="Sternberg P.W."/>
            <person name="Mortazavi A."/>
        </authorList>
    </citation>
    <scope>NUCLEOTIDE SEQUENCE [LARGE SCALE GENOMIC DNA]</scope>
    <source>
        <strain evidence="2 3">ALL</strain>
    </source>
</reference>
<proteinExistence type="predicted"/>
<evidence type="ECO:0000313" key="2">
    <source>
        <dbReference type="EMBL" id="TMS32596.1"/>
    </source>
</evidence>
<evidence type="ECO:0000313" key="3">
    <source>
        <dbReference type="Proteomes" id="UP000298663"/>
    </source>
</evidence>
<keyword evidence="3" id="KW-1185">Reference proteome</keyword>
<keyword evidence="1" id="KW-0732">Signal</keyword>
<evidence type="ECO:0000256" key="1">
    <source>
        <dbReference type="SAM" id="SignalP"/>
    </source>
</evidence>
<protein>
    <recommendedName>
        <fullName evidence="4">Domain of unknown function DB domain-containing protein</fullName>
    </recommendedName>
</protein>
<accession>A0A4U8UIR3</accession>
<organism evidence="2 3">
    <name type="scientific">Steinernema carpocapsae</name>
    <name type="common">Entomopathogenic nematode</name>
    <dbReference type="NCBI Taxonomy" id="34508"/>
    <lineage>
        <taxon>Eukaryota</taxon>
        <taxon>Metazoa</taxon>
        <taxon>Ecdysozoa</taxon>
        <taxon>Nematoda</taxon>
        <taxon>Chromadorea</taxon>
        <taxon>Rhabditida</taxon>
        <taxon>Tylenchina</taxon>
        <taxon>Panagrolaimomorpha</taxon>
        <taxon>Strongyloidoidea</taxon>
        <taxon>Steinernematidae</taxon>
        <taxon>Steinernema</taxon>
    </lineage>
</organism>
<sequence>MRVTAVLLSLLAVATVSLADRECDHKIMAAICSRRMTTALEALCTPEPYLLFGCFASEQIAPNTEEKDYVREVCCGDDDGDCSAEFLREQLCCRSAECSFNCYGNVDRLKGLIPKFTSPYRKLCPVTKEDFF</sequence>
<feature type="signal peptide" evidence="1">
    <location>
        <begin position="1"/>
        <end position="19"/>
    </location>
</feature>
<dbReference type="AlphaFoldDB" id="A0A4U8UIR3"/>
<name>A0A4U8UIR3_STECR</name>
<evidence type="ECO:0008006" key="4">
    <source>
        <dbReference type="Google" id="ProtNLM"/>
    </source>
</evidence>
<reference evidence="2 3" key="2">
    <citation type="journal article" date="2019" name="G3 (Bethesda)">
        <title>Hybrid Assembly of the Genome of the Entomopathogenic Nematode Steinernema carpocapsae Identifies the X-Chromosome.</title>
        <authorList>
            <person name="Serra L."/>
            <person name="Macchietto M."/>
            <person name="Macias-Munoz A."/>
            <person name="McGill C.J."/>
            <person name="Rodriguez I.M."/>
            <person name="Rodriguez B."/>
            <person name="Murad R."/>
            <person name="Mortazavi A."/>
        </authorList>
    </citation>
    <scope>NUCLEOTIDE SEQUENCE [LARGE SCALE GENOMIC DNA]</scope>
    <source>
        <strain evidence="2 3">ALL</strain>
    </source>
</reference>
<comment type="caution">
    <text evidence="2">The sequence shown here is derived from an EMBL/GenBank/DDBJ whole genome shotgun (WGS) entry which is preliminary data.</text>
</comment>